<gene>
    <name evidence="5" type="ORF">J2753_001656</name>
</gene>
<keyword evidence="2" id="KW-0378">Hydrolase</keyword>
<dbReference type="SUPFAM" id="SSF53474">
    <property type="entry name" value="alpha/beta-Hydrolases"/>
    <property type="match status" value="1"/>
</dbReference>
<organism evidence="5 6">
    <name type="scientific">Halolamina salifodinae</name>
    <dbReference type="NCBI Taxonomy" id="1202767"/>
    <lineage>
        <taxon>Archaea</taxon>
        <taxon>Methanobacteriati</taxon>
        <taxon>Methanobacteriota</taxon>
        <taxon>Stenosarchaea group</taxon>
        <taxon>Halobacteria</taxon>
        <taxon>Halobacteriales</taxon>
        <taxon>Haloferacaceae</taxon>
    </lineage>
</organism>
<feature type="domain" description="Phospholipase/carboxylesterase/thioesterase" evidence="4">
    <location>
        <begin position="23"/>
        <end position="215"/>
    </location>
</feature>
<dbReference type="GO" id="GO:0016787">
    <property type="term" value="F:hydrolase activity"/>
    <property type="evidence" value="ECO:0007669"/>
    <property type="project" value="UniProtKB-KW"/>
</dbReference>
<name>A0A8T4H1F7_9EURY</name>
<dbReference type="PANTHER" id="PTHR10655">
    <property type="entry name" value="LYSOPHOSPHOLIPASE-RELATED"/>
    <property type="match status" value="1"/>
</dbReference>
<protein>
    <submittedName>
        <fullName evidence="5">Phospholipase/carboxylesterase</fullName>
    </submittedName>
</protein>
<reference evidence="5" key="1">
    <citation type="submission" date="2021-03" db="EMBL/GenBank/DDBJ databases">
        <title>Genomic Encyclopedia of Type Strains, Phase IV (KMG-IV): sequencing the most valuable type-strain genomes for metagenomic binning, comparative biology and taxonomic classification.</title>
        <authorList>
            <person name="Goeker M."/>
        </authorList>
    </citation>
    <scope>NUCLEOTIDE SEQUENCE</scope>
    <source>
        <strain evidence="5">DSM 26232</strain>
    </source>
</reference>
<evidence type="ECO:0000256" key="1">
    <source>
        <dbReference type="ARBA" id="ARBA00006499"/>
    </source>
</evidence>
<dbReference type="Proteomes" id="UP000823736">
    <property type="component" value="Unassembled WGS sequence"/>
</dbReference>
<comment type="similarity">
    <text evidence="1">Belongs to the AB hydrolase superfamily. AB hydrolase 2 family.</text>
</comment>
<feature type="compositionally biased region" description="Gly residues" evidence="3">
    <location>
        <begin position="1"/>
        <end position="12"/>
    </location>
</feature>
<dbReference type="AlphaFoldDB" id="A0A8T4H1F7"/>
<dbReference type="InterPro" id="IPR003140">
    <property type="entry name" value="PLipase/COase/thioEstase"/>
</dbReference>
<dbReference type="EMBL" id="JAGGLC010000003">
    <property type="protein sequence ID" value="MBP1987158.1"/>
    <property type="molecule type" value="Genomic_DNA"/>
</dbReference>
<dbReference type="OrthoDB" id="203477at2157"/>
<dbReference type="PANTHER" id="PTHR10655:SF17">
    <property type="entry name" value="LYSOPHOSPHOLIPASE-LIKE PROTEIN 1"/>
    <property type="match status" value="1"/>
</dbReference>
<dbReference type="RefSeq" id="WP_209491434.1">
    <property type="nucleotide sequence ID" value="NZ_JAGGLC010000003.1"/>
</dbReference>
<sequence>MSNGPAVGGDGPHAGQPIKTAGAPKEAAEAALVLLHGRGARPGSVLDLADELGHSGVTHIAPEAHHNTWYPNSFMADREANQPHLDSALRAVDDAVELALAAGIPHENIVVTGFSQGACLASEYVYQNPERYGGMAAFSGGLIGPEGMTWPEAGEESLEGTPAFFGCSDEDPHIPESRVHESAEAYDARGADVTERLYEGMGHRINEDEMDWLRTTVADLL</sequence>
<evidence type="ECO:0000259" key="4">
    <source>
        <dbReference type="Pfam" id="PF02230"/>
    </source>
</evidence>
<dbReference type="Pfam" id="PF02230">
    <property type="entry name" value="Abhydrolase_2"/>
    <property type="match status" value="1"/>
</dbReference>
<evidence type="ECO:0000256" key="3">
    <source>
        <dbReference type="SAM" id="MobiDB-lite"/>
    </source>
</evidence>
<dbReference type="InterPro" id="IPR050565">
    <property type="entry name" value="LYPA1-2/EST-like"/>
</dbReference>
<proteinExistence type="inferred from homology"/>
<accession>A0A8T4H1F7</accession>
<keyword evidence="6" id="KW-1185">Reference proteome</keyword>
<comment type="caution">
    <text evidence="5">The sequence shown here is derived from an EMBL/GenBank/DDBJ whole genome shotgun (WGS) entry which is preliminary data.</text>
</comment>
<evidence type="ECO:0000313" key="5">
    <source>
        <dbReference type="EMBL" id="MBP1987158.1"/>
    </source>
</evidence>
<evidence type="ECO:0000313" key="6">
    <source>
        <dbReference type="Proteomes" id="UP000823736"/>
    </source>
</evidence>
<evidence type="ECO:0000256" key="2">
    <source>
        <dbReference type="ARBA" id="ARBA00022801"/>
    </source>
</evidence>
<dbReference type="InterPro" id="IPR029058">
    <property type="entry name" value="AB_hydrolase_fold"/>
</dbReference>
<feature type="region of interest" description="Disordered" evidence="3">
    <location>
        <begin position="1"/>
        <end position="23"/>
    </location>
</feature>
<dbReference type="Gene3D" id="3.40.50.1820">
    <property type="entry name" value="alpha/beta hydrolase"/>
    <property type="match status" value="1"/>
</dbReference>